<dbReference type="PROSITE" id="PS00136">
    <property type="entry name" value="SUBTILASE_ASP"/>
    <property type="match status" value="1"/>
</dbReference>
<dbReference type="GO" id="GO:0006508">
    <property type="term" value="P:proteolysis"/>
    <property type="evidence" value="ECO:0007669"/>
    <property type="project" value="UniProtKB-KW"/>
</dbReference>
<evidence type="ECO:0000256" key="8">
    <source>
        <dbReference type="SAM" id="MobiDB-lite"/>
    </source>
</evidence>
<dbReference type="InterPro" id="IPR023827">
    <property type="entry name" value="Peptidase_S8_Asp-AS"/>
</dbReference>
<proteinExistence type="inferred from homology"/>
<name>A0A239KXZ4_9ACTN</name>
<dbReference type="InterPro" id="IPR017296">
    <property type="entry name" value="Peptidase_S8A_SAM-P45"/>
</dbReference>
<dbReference type="InterPro" id="IPR036852">
    <property type="entry name" value="Peptidase_S8/S53_dom_sf"/>
</dbReference>
<dbReference type="SUPFAM" id="SSF52743">
    <property type="entry name" value="Subtilisin-like"/>
    <property type="match status" value="1"/>
</dbReference>
<evidence type="ECO:0000256" key="3">
    <source>
        <dbReference type="ARBA" id="ARBA00022801"/>
    </source>
</evidence>
<sequence>MPPSRRRGLTAAVAALVVLTATGPVASADPSATSPSPTATGAAPAGVRTLTLITGDKVTVTGNGRTESVTTVTGPNGRTAGAHVMSVGTDTYVYPDAAVPYIASGALDEGLFNITALLADGYDDARTDRLPLIVTYTDAAARSRSAKTPEGARRTLTLSSIQGAAISAEHDRAADFWSSLTGTGAKAAGTAAKTADGARLAGGVAKVWLDGKVKATLSDTTAQIGAPEVWGGGDTGQGVDVAVLDTGIDAAHPDFAGRIAAAESFVPDQDVTDRNGHGTHVASTVAGTGAASGGTEKGVAPGASLHIGKVLDDFGSGQDSWILAGMEWAVRDQHAKVVSMSLGGDPTNGTDPLSEAVNRLSEETGALFVIAAGNSGPAPYTVGAPGAADAALTVGAVQGPGKGVDQLAPFSSRGPRVGDNAVKPDLTGPGVDVLAARSQYALEGEGAYQTMSGTSMATPHVAGAAALLAAKHPDWTGQQLKEALISTTASTQRFSPFEAGSGRVDVAAAVKATLVASGDAYAQAHYPYTPGQTVRKDVTYTNSGAEPVTVDLSLSPGQLPEGLFTLTETRLTVPAHGTASVGVITHLDAAEDNGAYTTRLLATGADGTTLARTTVGVSKEGRRVNLTVTAKDRHGKALPGTLLLKDVERNTAPKVYAVDASGRIELRLSPGTYSAWMNADVPGVDGTHTLGFAMFSAPQIDLDTDRTVRFDAADLRKAAALTPQPTANQFMRVDQYRTNDALSLFPFMDSYMPQSWRYDSLWVTPTPKVTKGSYHFATRWRQIQAPLTFSSGSQTYGDVTVQSLSPKLPDGTGTYRAVWAGDGSAADFGRTKVRGQIAVVRRSDTVSAPDQAAAAAKAGARQLLILNNGYGKYDPWADLPEGAPLPVASLGTDDSARLLNRLHRPGTATLKVVSHPYPRYAYDLIRHQEGSVPKDPSYRPGAGELARIDESFRNTTQGRAVAYREDVSLIFNRPSLIDPTQVAAQGTLTSWVTAGDDARWVSSAAMPDLGQRGVVRTYKPRATSSETWFSPIQRPRALNDRISWTAPFRVGDIISTSSLPAWGDSGGHAGVTWADGDTSKISLYQGDQLLGEDYNERIVTVEELSPDPQPYRIVVEGKRNMPDRPYSTRTRTEWGFTSSTTDYSAITPLPLVQLDYAVATDLSGKAKRRTGLTVTASHLKGAAGAGTIRTATLEVSYDDGATWRKATLRQSGGGWKAQLDAPSRARFASLRTTARDAKGNSVSQTLIRAFGLR</sequence>
<evidence type="ECO:0000256" key="1">
    <source>
        <dbReference type="ARBA" id="ARBA00011073"/>
    </source>
</evidence>
<evidence type="ECO:0000259" key="10">
    <source>
        <dbReference type="Pfam" id="PF00082"/>
    </source>
</evidence>
<dbReference type="InterPro" id="IPR023828">
    <property type="entry name" value="Peptidase_S8_Ser-AS"/>
</dbReference>
<dbReference type="PROSITE" id="PS00138">
    <property type="entry name" value="SUBTILASE_SER"/>
    <property type="match status" value="1"/>
</dbReference>
<dbReference type="PROSITE" id="PS51318">
    <property type="entry name" value="TAT"/>
    <property type="match status" value="1"/>
</dbReference>
<feature type="active site" description="Charge relay system" evidence="5 6">
    <location>
        <position position="455"/>
    </location>
</feature>
<evidence type="ECO:0000313" key="12">
    <source>
        <dbReference type="Proteomes" id="UP000198280"/>
    </source>
</evidence>
<dbReference type="Proteomes" id="UP000198280">
    <property type="component" value="Unassembled WGS sequence"/>
</dbReference>
<dbReference type="PIRSF" id="PIRSF037852">
    <property type="entry name" value="Subtilisin_rel_SAV5721"/>
    <property type="match status" value="1"/>
</dbReference>
<dbReference type="RefSeq" id="WP_245939079.1">
    <property type="nucleotide sequence ID" value="NZ_FZOF01000017.1"/>
</dbReference>
<evidence type="ECO:0000256" key="5">
    <source>
        <dbReference type="PIRSR" id="PIRSR615500-1"/>
    </source>
</evidence>
<keyword evidence="9" id="KW-0732">Signal</keyword>
<dbReference type="InterPro" id="IPR022398">
    <property type="entry name" value="Peptidase_S8_His-AS"/>
</dbReference>
<dbReference type="PROSITE" id="PS51892">
    <property type="entry name" value="SUBTILASE"/>
    <property type="match status" value="1"/>
</dbReference>
<dbReference type="PANTHER" id="PTHR43399:SF4">
    <property type="entry name" value="CELL WALL-ASSOCIATED PROTEASE"/>
    <property type="match status" value="1"/>
</dbReference>
<dbReference type="PRINTS" id="PR00723">
    <property type="entry name" value="SUBTILISIN"/>
</dbReference>
<dbReference type="EMBL" id="FZOF01000017">
    <property type="protein sequence ID" value="SNT22622.1"/>
    <property type="molecule type" value="Genomic_DNA"/>
</dbReference>
<feature type="active site" description="Charge relay system" evidence="5 6">
    <location>
        <position position="277"/>
    </location>
</feature>
<evidence type="ECO:0000256" key="4">
    <source>
        <dbReference type="ARBA" id="ARBA00022825"/>
    </source>
</evidence>
<dbReference type="SUPFAM" id="SSF52025">
    <property type="entry name" value="PA domain"/>
    <property type="match status" value="1"/>
</dbReference>
<keyword evidence="2 6" id="KW-0645">Protease</keyword>
<dbReference type="GO" id="GO:0004252">
    <property type="term" value="F:serine-type endopeptidase activity"/>
    <property type="evidence" value="ECO:0007669"/>
    <property type="project" value="UniProtKB-UniRule"/>
</dbReference>
<dbReference type="PANTHER" id="PTHR43399">
    <property type="entry name" value="SUBTILISIN-RELATED"/>
    <property type="match status" value="1"/>
</dbReference>
<feature type="chain" id="PRO_5039312329" evidence="9">
    <location>
        <begin position="28"/>
        <end position="1253"/>
    </location>
</feature>
<dbReference type="Gene3D" id="3.40.50.200">
    <property type="entry name" value="Peptidase S8/S53 domain"/>
    <property type="match status" value="1"/>
</dbReference>
<dbReference type="Pfam" id="PF00082">
    <property type="entry name" value="Peptidase_S8"/>
    <property type="match status" value="1"/>
</dbReference>
<evidence type="ECO:0000256" key="7">
    <source>
        <dbReference type="RuleBase" id="RU003355"/>
    </source>
</evidence>
<dbReference type="InterPro" id="IPR015500">
    <property type="entry name" value="Peptidase_S8_subtilisin-rel"/>
</dbReference>
<keyword evidence="3 6" id="KW-0378">Hydrolase</keyword>
<evidence type="ECO:0000256" key="6">
    <source>
        <dbReference type="PROSITE-ProRule" id="PRU01240"/>
    </source>
</evidence>
<organism evidence="11 12">
    <name type="scientific">Actinacidiphila glaucinigra</name>
    <dbReference type="NCBI Taxonomy" id="235986"/>
    <lineage>
        <taxon>Bacteria</taxon>
        <taxon>Bacillati</taxon>
        <taxon>Actinomycetota</taxon>
        <taxon>Actinomycetes</taxon>
        <taxon>Kitasatosporales</taxon>
        <taxon>Streptomycetaceae</taxon>
        <taxon>Actinacidiphila</taxon>
    </lineage>
</organism>
<protein>
    <submittedName>
        <fullName evidence="11">PA domain-containing protein</fullName>
    </submittedName>
</protein>
<dbReference type="InterPro" id="IPR046450">
    <property type="entry name" value="PA_dom_sf"/>
</dbReference>
<evidence type="ECO:0000313" key="11">
    <source>
        <dbReference type="EMBL" id="SNT22622.1"/>
    </source>
</evidence>
<dbReference type="InterPro" id="IPR000209">
    <property type="entry name" value="Peptidase_S8/S53_dom"/>
</dbReference>
<dbReference type="InterPro" id="IPR006311">
    <property type="entry name" value="TAT_signal"/>
</dbReference>
<feature type="active site" description="Charge relay system" evidence="5 6">
    <location>
        <position position="245"/>
    </location>
</feature>
<evidence type="ECO:0000256" key="9">
    <source>
        <dbReference type="SAM" id="SignalP"/>
    </source>
</evidence>
<dbReference type="PROSITE" id="PS00137">
    <property type="entry name" value="SUBTILASE_HIS"/>
    <property type="match status" value="1"/>
</dbReference>
<keyword evidence="12" id="KW-1185">Reference proteome</keyword>
<evidence type="ECO:0000256" key="2">
    <source>
        <dbReference type="ARBA" id="ARBA00022670"/>
    </source>
</evidence>
<dbReference type="Gene3D" id="3.50.30.30">
    <property type="match status" value="1"/>
</dbReference>
<dbReference type="AlphaFoldDB" id="A0A239KXZ4"/>
<feature type="region of interest" description="Disordered" evidence="8">
    <location>
        <begin position="25"/>
        <end position="44"/>
    </location>
</feature>
<feature type="domain" description="Peptidase S8/S53" evidence="10">
    <location>
        <begin position="236"/>
        <end position="492"/>
    </location>
</feature>
<comment type="similarity">
    <text evidence="1 6 7">Belongs to the peptidase S8 family.</text>
</comment>
<accession>A0A239KXZ4</accession>
<feature type="signal peptide" evidence="9">
    <location>
        <begin position="1"/>
        <end position="27"/>
    </location>
</feature>
<gene>
    <name evidence="11" type="ORF">SAMN05216252_11798</name>
</gene>
<keyword evidence="4 6" id="KW-0720">Serine protease</keyword>
<reference evidence="11 12" key="1">
    <citation type="submission" date="2017-06" db="EMBL/GenBank/DDBJ databases">
        <authorList>
            <person name="Kim H.J."/>
            <person name="Triplett B.A."/>
        </authorList>
    </citation>
    <scope>NUCLEOTIDE SEQUENCE [LARGE SCALE GENOMIC DNA]</scope>
    <source>
        <strain evidence="11 12">CGMCC 4.1858</strain>
    </source>
</reference>
<dbReference type="InterPro" id="IPR051048">
    <property type="entry name" value="Peptidase_S8/S53_subtilisin"/>
</dbReference>